<organism evidence="2 3">
    <name type="scientific">Candidatus Wildermuthbacteria bacterium RIFCSPLOWO2_02_FULL_47_9c</name>
    <dbReference type="NCBI Taxonomy" id="1802466"/>
    <lineage>
        <taxon>Bacteria</taxon>
        <taxon>Candidatus Wildermuthiibacteriota</taxon>
    </lineage>
</organism>
<keyword evidence="1" id="KW-0472">Membrane</keyword>
<name>A0A1G2RWS8_9BACT</name>
<sequence>MRLPTLGIVTAVLIIALVASIWFWIAMFGRQTPSGTGEPLTNCAAFGEARESCEKSIAVATTTFSGTVLEIKPLSHEEAKQKYGVLLNKWNTTVWEIKIELSPSIPFSKPQAQREESPINVRRIVVLTDPSAKIAFPVKYEVDTP</sequence>
<dbReference type="Proteomes" id="UP000178222">
    <property type="component" value="Unassembled WGS sequence"/>
</dbReference>
<keyword evidence="1" id="KW-0812">Transmembrane</keyword>
<keyword evidence="1" id="KW-1133">Transmembrane helix</keyword>
<protein>
    <submittedName>
        <fullName evidence="2">Uncharacterized protein</fullName>
    </submittedName>
</protein>
<proteinExistence type="predicted"/>
<evidence type="ECO:0000313" key="3">
    <source>
        <dbReference type="Proteomes" id="UP000178222"/>
    </source>
</evidence>
<comment type="caution">
    <text evidence="2">The sequence shown here is derived from an EMBL/GenBank/DDBJ whole genome shotgun (WGS) entry which is preliminary data.</text>
</comment>
<reference evidence="2 3" key="1">
    <citation type="journal article" date="2016" name="Nat. Commun.">
        <title>Thousands of microbial genomes shed light on interconnected biogeochemical processes in an aquifer system.</title>
        <authorList>
            <person name="Anantharaman K."/>
            <person name="Brown C.T."/>
            <person name="Hug L.A."/>
            <person name="Sharon I."/>
            <person name="Castelle C.J."/>
            <person name="Probst A.J."/>
            <person name="Thomas B.C."/>
            <person name="Singh A."/>
            <person name="Wilkins M.J."/>
            <person name="Karaoz U."/>
            <person name="Brodie E.L."/>
            <person name="Williams K.H."/>
            <person name="Hubbard S.S."/>
            <person name="Banfield J.F."/>
        </authorList>
    </citation>
    <scope>NUCLEOTIDE SEQUENCE [LARGE SCALE GENOMIC DNA]</scope>
</reference>
<dbReference type="AlphaFoldDB" id="A0A1G2RWS8"/>
<dbReference type="EMBL" id="MHUL01000010">
    <property type="protein sequence ID" value="OHA77284.1"/>
    <property type="molecule type" value="Genomic_DNA"/>
</dbReference>
<evidence type="ECO:0000256" key="1">
    <source>
        <dbReference type="SAM" id="Phobius"/>
    </source>
</evidence>
<gene>
    <name evidence="2" type="ORF">A3J30_03740</name>
</gene>
<accession>A0A1G2RWS8</accession>
<feature type="transmembrane region" description="Helical" evidence="1">
    <location>
        <begin position="6"/>
        <end position="25"/>
    </location>
</feature>
<evidence type="ECO:0000313" key="2">
    <source>
        <dbReference type="EMBL" id="OHA77284.1"/>
    </source>
</evidence>